<dbReference type="Proteomes" id="UP000887575">
    <property type="component" value="Unassembled WGS sequence"/>
</dbReference>
<sequence length="180" mass="19806">MPQWRHRFSEIASKKVKTASNSAISTTNGSNAETKRLRFLNKKPLCLQYNLAAGRKALAKAKRREPSLVYAFVVGAVSLMKWILETAQREVTDFLLKPVDEPMMQEDGGVSVKGSAIPILNPLSAGPHLPKYGSGSMARMAVAGRRLLINRKICSKSLLATAELAVYARLWTGKENANEH</sequence>
<reference evidence="2" key="1">
    <citation type="submission" date="2024-02" db="UniProtKB">
        <authorList>
            <consortium name="WormBaseParasite"/>
        </authorList>
    </citation>
    <scope>IDENTIFICATION</scope>
</reference>
<accession>A0AAF3F0Z4</accession>
<keyword evidence="1" id="KW-1185">Reference proteome</keyword>
<protein>
    <submittedName>
        <fullName evidence="2">Uncharacterized protein</fullName>
    </submittedName>
</protein>
<name>A0AAF3F0Z4_9BILA</name>
<evidence type="ECO:0000313" key="2">
    <source>
        <dbReference type="WBParaSite" id="MBELARI_LOCUS20149"/>
    </source>
</evidence>
<organism evidence="1 2">
    <name type="scientific">Mesorhabditis belari</name>
    <dbReference type="NCBI Taxonomy" id="2138241"/>
    <lineage>
        <taxon>Eukaryota</taxon>
        <taxon>Metazoa</taxon>
        <taxon>Ecdysozoa</taxon>
        <taxon>Nematoda</taxon>
        <taxon>Chromadorea</taxon>
        <taxon>Rhabditida</taxon>
        <taxon>Rhabditina</taxon>
        <taxon>Rhabditomorpha</taxon>
        <taxon>Rhabditoidea</taxon>
        <taxon>Rhabditidae</taxon>
        <taxon>Mesorhabditinae</taxon>
        <taxon>Mesorhabditis</taxon>
    </lineage>
</organism>
<evidence type="ECO:0000313" key="1">
    <source>
        <dbReference type="Proteomes" id="UP000887575"/>
    </source>
</evidence>
<proteinExistence type="predicted"/>
<dbReference type="AlphaFoldDB" id="A0AAF3F0Z4"/>
<dbReference type="WBParaSite" id="MBELARI_LOCUS20149">
    <property type="protein sequence ID" value="MBELARI_LOCUS20149"/>
    <property type="gene ID" value="MBELARI_LOCUS20149"/>
</dbReference>